<keyword evidence="7 8" id="KW-0472">Membrane</keyword>
<feature type="transmembrane region" description="Helical" evidence="8">
    <location>
        <begin position="297"/>
        <end position="316"/>
    </location>
</feature>
<keyword evidence="5 8" id="KW-0812">Transmembrane</keyword>
<dbReference type="InterPro" id="IPR004812">
    <property type="entry name" value="Efflux_drug-R_Bcr/CmlA"/>
</dbReference>
<sequence>MTRTETEAPRSPETPVDPHRNSRRAILAILLGMAMIGPFSSNMYLPSLSSMTAVFGTTVSTVQLTVSVYALGLAAGILVYGPLSDRFGRRPVLLASLAIYLGASVACAFAPDIEFLIAARFVQAFGACGGGNLGRAIVRDSFDRSEIPRILSLMASVLSLAPAVAPIVGGYLQEHLGWQSTFMVMAIMGATILLSAALFLEETNRNKNPAATSIVCIYHNARTLLTNRCYLGNALVAGLSFGALFSYSSNSAFVFIDVLHLSAREYGHTFMALAGSYFTGALLGARMSVRLGASRMVPLGLAISVGAISTGCILAWGGWMSIWTVLPIGCLQYFANALIQPSSQAGAITPFPRMAGTASSLLGFSQMAFAAGISWLISAQFDHTTRPLLSMMLLCATLALLVWLFVLPRSELACEIEGGEQQPAPGGR</sequence>
<comment type="subcellular location">
    <subcellularLocation>
        <location evidence="8">Cell inner membrane</location>
        <topology evidence="8">Multi-pass membrane protein</topology>
    </subcellularLocation>
    <subcellularLocation>
        <location evidence="1">Cell membrane</location>
        <topology evidence="1">Multi-pass membrane protein</topology>
    </subcellularLocation>
</comment>
<feature type="transmembrane region" description="Helical" evidence="8">
    <location>
        <begin position="25"/>
        <end position="45"/>
    </location>
</feature>
<organism evidence="10 11">
    <name type="scientific">Phaeovibrio sulfidiphilus</name>
    <dbReference type="NCBI Taxonomy" id="1220600"/>
    <lineage>
        <taxon>Bacteria</taxon>
        <taxon>Pseudomonadati</taxon>
        <taxon>Pseudomonadota</taxon>
        <taxon>Alphaproteobacteria</taxon>
        <taxon>Rhodospirillales</taxon>
        <taxon>Rhodospirillaceae</taxon>
        <taxon>Phaeovibrio</taxon>
    </lineage>
</organism>
<evidence type="ECO:0000256" key="4">
    <source>
        <dbReference type="ARBA" id="ARBA00022475"/>
    </source>
</evidence>
<keyword evidence="8" id="KW-0997">Cell inner membrane</keyword>
<gene>
    <name evidence="10" type="ORF">IHV25_02355</name>
</gene>
<dbReference type="NCBIfam" id="TIGR00710">
    <property type="entry name" value="efflux_Bcr_CflA"/>
    <property type="match status" value="1"/>
</dbReference>
<protein>
    <recommendedName>
        <fullName evidence="8">Bcr/CflA family efflux transporter</fullName>
    </recommendedName>
</protein>
<dbReference type="InterPro" id="IPR011701">
    <property type="entry name" value="MFS"/>
</dbReference>
<evidence type="ECO:0000256" key="6">
    <source>
        <dbReference type="ARBA" id="ARBA00022989"/>
    </source>
</evidence>
<keyword evidence="6 8" id="KW-1133">Transmembrane helix</keyword>
<comment type="caution">
    <text evidence="10">The sequence shown here is derived from an EMBL/GenBank/DDBJ whole genome shotgun (WGS) entry which is preliminary data.</text>
</comment>
<dbReference type="Gene3D" id="1.20.1720.10">
    <property type="entry name" value="Multidrug resistance protein D"/>
    <property type="match status" value="1"/>
</dbReference>
<evidence type="ECO:0000256" key="5">
    <source>
        <dbReference type="ARBA" id="ARBA00022692"/>
    </source>
</evidence>
<evidence type="ECO:0000313" key="11">
    <source>
        <dbReference type="Proteomes" id="UP000631034"/>
    </source>
</evidence>
<evidence type="ECO:0000313" key="10">
    <source>
        <dbReference type="EMBL" id="MBE1236495.1"/>
    </source>
</evidence>
<feature type="transmembrane region" description="Helical" evidence="8">
    <location>
        <begin position="267"/>
        <end position="285"/>
    </location>
</feature>
<feature type="transmembrane region" description="Helical" evidence="8">
    <location>
        <begin position="150"/>
        <end position="172"/>
    </location>
</feature>
<feature type="transmembrane region" description="Helical" evidence="8">
    <location>
        <begin position="229"/>
        <end position="247"/>
    </location>
</feature>
<feature type="transmembrane region" description="Helical" evidence="8">
    <location>
        <begin position="51"/>
        <end position="80"/>
    </location>
</feature>
<dbReference type="InterPro" id="IPR036259">
    <property type="entry name" value="MFS_trans_sf"/>
</dbReference>
<dbReference type="EMBL" id="JACZHT010000001">
    <property type="protein sequence ID" value="MBE1236495.1"/>
    <property type="molecule type" value="Genomic_DNA"/>
</dbReference>
<feature type="domain" description="Major facilitator superfamily (MFS) profile" evidence="9">
    <location>
        <begin position="26"/>
        <end position="411"/>
    </location>
</feature>
<keyword evidence="4" id="KW-1003">Cell membrane</keyword>
<dbReference type="Pfam" id="PF07690">
    <property type="entry name" value="MFS_1"/>
    <property type="match status" value="1"/>
</dbReference>
<dbReference type="AlphaFoldDB" id="A0A8J7CQ58"/>
<reference evidence="10" key="1">
    <citation type="submission" date="2020-10" db="EMBL/GenBank/DDBJ databases">
        <title>Genome sequence of the unusual species of purple photosynthetic bacteria, Phaeovibrio sulfidiphilus DSM 23193, type strain.</title>
        <authorList>
            <person name="Kyndt J.A."/>
            <person name="Meyer T.E."/>
        </authorList>
    </citation>
    <scope>NUCLEOTIDE SEQUENCE</scope>
    <source>
        <strain evidence="10">DSM 23193</strain>
    </source>
</reference>
<evidence type="ECO:0000256" key="2">
    <source>
        <dbReference type="ARBA" id="ARBA00006236"/>
    </source>
</evidence>
<evidence type="ECO:0000256" key="8">
    <source>
        <dbReference type="RuleBase" id="RU365088"/>
    </source>
</evidence>
<keyword evidence="11" id="KW-1185">Reference proteome</keyword>
<accession>A0A8J7CQ58</accession>
<dbReference type="PANTHER" id="PTHR23502:SF132">
    <property type="entry name" value="POLYAMINE TRANSPORTER 2-RELATED"/>
    <property type="match status" value="1"/>
</dbReference>
<feature type="transmembrane region" description="Helical" evidence="8">
    <location>
        <begin position="387"/>
        <end position="407"/>
    </location>
</feature>
<dbReference type="CDD" id="cd17320">
    <property type="entry name" value="MFS_MdfA_MDR_like"/>
    <property type="match status" value="1"/>
</dbReference>
<evidence type="ECO:0000259" key="9">
    <source>
        <dbReference type="PROSITE" id="PS50850"/>
    </source>
</evidence>
<feature type="transmembrane region" description="Helical" evidence="8">
    <location>
        <begin position="178"/>
        <end position="200"/>
    </location>
</feature>
<feature type="transmembrane region" description="Helical" evidence="8">
    <location>
        <begin position="92"/>
        <end position="111"/>
    </location>
</feature>
<evidence type="ECO:0000256" key="7">
    <source>
        <dbReference type="ARBA" id="ARBA00023136"/>
    </source>
</evidence>
<dbReference type="PROSITE" id="PS50850">
    <property type="entry name" value="MFS"/>
    <property type="match status" value="1"/>
</dbReference>
<feature type="transmembrane region" description="Helical" evidence="8">
    <location>
        <begin position="117"/>
        <end position="138"/>
    </location>
</feature>
<dbReference type="GO" id="GO:1990961">
    <property type="term" value="P:xenobiotic detoxification by transmembrane export across the plasma membrane"/>
    <property type="evidence" value="ECO:0007669"/>
    <property type="project" value="InterPro"/>
</dbReference>
<comment type="similarity">
    <text evidence="2 8">Belongs to the major facilitator superfamily. Bcr/CmlA family.</text>
</comment>
<keyword evidence="3 8" id="KW-0813">Transport</keyword>
<dbReference type="InterPro" id="IPR020846">
    <property type="entry name" value="MFS_dom"/>
</dbReference>
<dbReference type="PANTHER" id="PTHR23502">
    <property type="entry name" value="MAJOR FACILITATOR SUPERFAMILY"/>
    <property type="match status" value="1"/>
</dbReference>
<dbReference type="GO" id="GO:0042910">
    <property type="term" value="F:xenobiotic transmembrane transporter activity"/>
    <property type="evidence" value="ECO:0007669"/>
    <property type="project" value="InterPro"/>
</dbReference>
<dbReference type="SUPFAM" id="SSF103473">
    <property type="entry name" value="MFS general substrate transporter"/>
    <property type="match status" value="1"/>
</dbReference>
<dbReference type="Proteomes" id="UP000631034">
    <property type="component" value="Unassembled WGS sequence"/>
</dbReference>
<dbReference type="RefSeq" id="WP_192533351.1">
    <property type="nucleotide sequence ID" value="NZ_JACZHT010000001.1"/>
</dbReference>
<evidence type="ECO:0000256" key="1">
    <source>
        <dbReference type="ARBA" id="ARBA00004651"/>
    </source>
</evidence>
<comment type="caution">
    <text evidence="8">Lacks conserved residue(s) required for the propagation of feature annotation.</text>
</comment>
<evidence type="ECO:0000256" key="3">
    <source>
        <dbReference type="ARBA" id="ARBA00022448"/>
    </source>
</evidence>
<dbReference type="GO" id="GO:0005886">
    <property type="term" value="C:plasma membrane"/>
    <property type="evidence" value="ECO:0007669"/>
    <property type="project" value="UniProtKB-SubCell"/>
</dbReference>
<proteinExistence type="inferred from homology"/>
<name>A0A8J7CQ58_9PROT</name>
<feature type="transmembrane region" description="Helical" evidence="8">
    <location>
        <begin position="360"/>
        <end position="381"/>
    </location>
</feature>